<organism evidence="5 6">
    <name type="scientific">Thalassoglobus polymorphus</name>
    <dbReference type="NCBI Taxonomy" id="2527994"/>
    <lineage>
        <taxon>Bacteria</taxon>
        <taxon>Pseudomonadati</taxon>
        <taxon>Planctomycetota</taxon>
        <taxon>Planctomycetia</taxon>
        <taxon>Planctomycetales</taxon>
        <taxon>Planctomycetaceae</taxon>
        <taxon>Thalassoglobus</taxon>
    </lineage>
</organism>
<gene>
    <name evidence="5" type="ORF">Mal48_00760</name>
</gene>
<dbReference type="KEGG" id="tpol:Mal48_00760"/>
<dbReference type="PANTHER" id="PTHR43673">
    <property type="entry name" value="NAD(P)H NITROREDUCTASE YDGI-RELATED"/>
    <property type="match status" value="1"/>
</dbReference>
<dbReference type="Proteomes" id="UP000315724">
    <property type="component" value="Chromosome"/>
</dbReference>
<dbReference type="PANTHER" id="PTHR43673:SF10">
    <property type="entry name" value="NADH DEHYDROGENASE_NAD(P)H NITROREDUCTASE XCC3605-RELATED"/>
    <property type="match status" value="1"/>
</dbReference>
<dbReference type="Pfam" id="PF00881">
    <property type="entry name" value="Nitroreductase"/>
    <property type="match status" value="2"/>
</dbReference>
<proteinExistence type="inferred from homology"/>
<dbReference type="CDD" id="cd02138">
    <property type="entry name" value="TdsD-like"/>
    <property type="match status" value="1"/>
</dbReference>
<evidence type="ECO:0000313" key="5">
    <source>
        <dbReference type="EMBL" id="QDT30848.1"/>
    </source>
</evidence>
<feature type="domain" description="Nitroreductase" evidence="4">
    <location>
        <begin position="80"/>
        <end position="164"/>
    </location>
</feature>
<evidence type="ECO:0000313" key="6">
    <source>
        <dbReference type="Proteomes" id="UP000315724"/>
    </source>
</evidence>
<dbReference type="SUPFAM" id="SSF55469">
    <property type="entry name" value="FMN-dependent nitroreductase-like"/>
    <property type="match status" value="1"/>
</dbReference>
<dbReference type="RefSeq" id="WP_145195074.1">
    <property type="nucleotide sequence ID" value="NZ_CP036267.1"/>
</dbReference>
<feature type="region of interest" description="Disordered" evidence="3">
    <location>
        <begin position="165"/>
        <end position="186"/>
    </location>
</feature>
<dbReference type="Gene3D" id="3.40.109.10">
    <property type="entry name" value="NADH Oxidase"/>
    <property type="match status" value="1"/>
</dbReference>
<sequence length="200" mass="22506">MTNLPNPLEHRKSDHPVEELFLKRWSPRAMSGESVELESLNRLFEAARWAPSTYNEQEWRFLFARNQTAHWSTFFDLLGEANQAWCQKAGALVVVFSRDKFTKNGKPNPVHQFDAGLATQNLLLQAASIGLVAHPMAGFDRGASKRDLNVPDGFDPHCMIAIGHPGSPEDLPENYQSLEQPSGRKPIDSIAREGMFTFDE</sequence>
<dbReference type="GO" id="GO:0016491">
    <property type="term" value="F:oxidoreductase activity"/>
    <property type="evidence" value="ECO:0007669"/>
    <property type="project" value="UniProtKB-KW"/>
</dbReference>
<evidence type="ECO:0000256" key="3">
    <source>
        <dbReference type="SAM" id="MobiDB-lite"/>
    </source>
</evidence>
<protein>
    <submittedName>
        <fullName evidence="5">Malonic semialdehyde reductase</fullName>
    </submittedName>
</protein>
<reference evidence="5 6" key="1">
    <citation type="submission" date="2019-02" db="EMBL/GenBank/DDBJ databases">
        <title>Deep-cultivation of Planctomycetes and their phenomic and genomic characterization uncovers novel biology.</title>
        <authorList>
            <person name="Wiegand S."/>
            <person name="Jogler M."/>
            <person name="Boedeker C."/>
            <person name="Pinto D."/>
            <person name="Vollmers J."/>
            <person name="Rivas-Marin E."/>
            <person name="Kohn T."/>
            <person name="Peeters S.H."/>
            <person name="Heuer A."/>
            <person name="Rast P."/>
            <person name="Oberbeckmann S."/>
            <person name="Bunk B."/>
            <person name="Jeske O."/>
            <person name="Meyerdierks A."/>
            <person name="Storesund J.E."/>
            <person name="Kallscheuer N."/>
            <person name="Luecker S."/>
            <person name="Lage O.M."/>
            <person name="Pohl T."/>
            <person name="Merkel B.J."/>
            <person name="Hornburger P."/>
            <person name="Mueller R.-W."/>
            <person name="Bruemmer F."/>
            <person name="Labrenz M."/>
            <person name="Spormann A.M."/>
            <person name="Op den Camp H."/>
            <person name="Overmann J."/>
            <person name="Amann R."/>
            <person name="Jetten M.S.M."/>
            <person name="Mascher T."/>
            <person name="Medema M.H."/>
            <person name="Devos D.P."/>
            <person name="Kaster A.-K."/>
            <person name="Ovreas L."/>
            <person name="Rohde M."/>
            <person name="Galperin M.Y."/>
            <person name="Jogler C."/>
        </authorList>
    </citation>
    <scope>NUCLEOTIDE SEQUENCE [LARGE SCALE GENOMIC DNA]</scope>
    <source>
        <strain evidence="5 6">Mal48</strain>
    </source>
</reference>
<keyword evidence="6" id="KW-1185">Reference proteome</keyword>
<dbReference type="InterPro" id="IPR000415">
    <property type="entry name" value="Nitroreductase-like"/>
</dbReference>
<dbReference type="InterPro" id="IPR029479">
    <property type="entry name" value="Nitroreductase"/>
</dbReference>
<name>A0A517QGU1_9PLAN</name>
<evidence type="ECO:0000256" key="1">
    <source>
        <dbReference type="ARBA" id="ARBA00007118"/>
    </source>
</evidence>
<dbReference type="OrthoDB" id="9782629at2"/>
<feature type="domain" description="Nitroreductase" evidence="4">
    <location>
        <begin position="23"/>
        <end position="67"/>
    </location>
</feature>
<dbReference type="AlphaFoldDB" id="A0A517QGU1"/>
<dbReference type="EMBL" id="CP036267">
    <property type="protein sequence ID" value="QDT30848.1"/>
    <property type="molecule type" value="Genomic_DNA"/>
</dbReference>
<comment type="similarity">
    <text evidence="1">Belongs to the nitroreductase family.</text>
</comment>
<keyword evidence="2" id="KW-0560">Oxidoreductase</keyword>
<evidence type="ECO:0000259" key="4">
    <source>
        <dbReference type="Pfam" id="PF00881"/>
    </source>
</evidence>
<accession>A0A517QGU1</accession>
<evidence type="ECO:0000256" key="2">
    <source>
        <dbReference type="ARBA" id="ARBA00023002"/>
    </source>
</evidence>